<dbReference type="PANTHER" id="PTHR30024:SF47">
    <property type="entry name" value="TAURINE-BINDING PERIPLASMIC PROTEIN"/>
    <property type="match status" value="1"/>
</dbReference>
<proteinExistence type="inferred from homology"/>
<evidence type="ECO:0000256" key="3">
    <source>
        <dbReference type="ARBA" id="ARBA00022729"/>
    </source>
</evidence>
<comment type="subcellular location">
    <subcellularLocation>
        <location evidence="1">Periplasm</location>
    </subcellularLocation>
</comment>
<dbReference type="Proteomes" id="UP000178449">
    <property type="component" value="Unassembled WGS sequence"/>
</dbReference>
<comment type="similarity">
    <text evidence="2">Belongs to the bacterial solute-binding protein SsuA/TauA family.</text>
</comment>
<dbReference type="PANTHER" id="PTHR30024">
    <property type="entry name" value="ALIPHATIC SULFONATES-BINDING PROTEIN-RELATED"/>
    <property type="match status" value="1"/>
</dbReference>
<dbReference type="EMBL" id="MFNE01000043">
    <property type="protein sequence ID" value="OGG94098.1"/>
    <property type="molecule type" value="Genomic_DNA"/>
</dbReference>
<dbReference type="GO" id="GO:0042597">
    <property type="term" value="C:periplasmic space"/>
    <property type="evidence" value="ECO:0007669"/>
    <property type="project" value="UniProtKB-SubCell"/>
</dbReference>
<name>A0A1F6G7M9_9PROT</name>
<gene>
    <name evidence="4" type="ORF">A2527_09620</name>
</gene>
<dbReference type="Pfam" id="PF13379">
    <property type="entry name" value="NMT1_2"/>
    <property type="match status" value="1"/>
</dbReference>
<evidence type="ECO:0000313" key="5">
    <source>
        <dbReference type="Proteomes" id="UP000178449"/>
    </source>
</evidence>
<evidence type="ECO:0000313" key="4">
    <source>
        <dbReference type="EMBL" id="OGG94098.1"/>
    </source>
</evidence>
<dbReference type="SUPFAM" id="SSF53850">
    <property type="entry name" value="Periplasmic binding protein-like II"/>
    <property type="match status" value="1"/>
</dbReference>
<reference evidence="4 5" key="1">
    <citation type="journal article" date="2016" name="Nat. Commun.">
        <title>Thousands of microbial genomes shed light on interconnected biogeochemical processes in an aquifer system.</title>
        <authorList>
            <person name="Anantharaman K."/>
            <person name="Brown C.T."/>
            <person name="Hug L.A."/>
            <person name="Sharon I."/>
            <person name="Castelle C.J."/>
            <person name="Probst A.J."/>
            <person name="Thomas B.C."/>
            <person name="Singh A."/>
            <person name="Wilkins M.J."/>
            <person name="Karaoz U."/>
            <person name="Brodie E.L."/>
            <person name="Williams K.H."/>
            <person name="Hubbard S.S."/>
            <person name="Banfield J.F."/>
        </authorList>
    </citation>
    <scope>NUCLEOTIDE SEQUENCE [LARGE SCALE GENOMIC DNA]</scope>
</reference>
<dbReference type="Gene3D" id="3.40.190.10">
    <property type="entry name" value="Periplasmic binding protein-like II"/>
    <property type="match status" value="1"/>
</dbReference>
<sequence length="334" mass="37250">MNRSAVTLVLLGAFFLALTADLLWFGRLERLIERQANHQDKPQTVLNLGANAWLGYEPLFFARKLGFYNNEEIRLVEYTSATMVIKAFKNGVINAATLTMDEVLLLAETDEDFKVVLLCDISKGGDSILAKPDYKDLKSLAGKRIGLEQSALGGFFFSRALDIEGLTPDQFQLVYLEADEHEQAFLKGEVEAVVTFEPIRTRLIKKGANQVFSSAAIPNEIIDVLVIRNSVIEQNGAIISQLLEGWFAALQTQESDLDQAALIYGDRMGLDPSEIRATLGGISQPNRQENARLMSGSPPPLAEQIGWLDAYLRKNQLIYKKLDLKTLLEPRFVQ</sequence>
<dbReference type="AlphaFoldDB" id="A0A1F6G7M9"/>
<evidence type="ECO:0008006" key="6">
    <source>
        <dbReference type="Google" id="ProtNLM"/>
    </source>
</evidence>
<organism evidence="4 5">
    <name type="scientific">Candidatus Lambdaproteobacteria bacterium RIFOXYD2_FULL_50_16</name>
    <dbReference type="NCBI Taxonomy" id="1817772"/>
    <lineage>
        <taxon>Bacteria</taxon>
        <taxon>Pseudomonadati</taxon>
        <taxon>Pseudomonadota</taxon>
        <taxon>Candidatus Lambdaproteobacteria</taxon>
    </lineage>
</organism>
<accession>A0A1F6G7M9</accession>
<comment type="caution">
    <text evidence="4">The sequence shown here is derived from an EMBL/GenBank/DDBJ whole genome shotgun (WGS) entry which is preliminary data.</text>
</comment>
<evidence type="ECO:0000256" key="2">
    <source>
        <dbReference type="ARBA" id="ARBA00010742"/>
    </source>
</evidence>
<protein>
    <recommendedName>
        <fullName evidence="6">SsuA/THI5-like domain-containing protein</fullName>
    </recommendedName>
</protein>
<evidence type="ECO:0000256" key="1">
    <source>
        <dbReference type="ARBA" id="ARBA00004418"/>
    </source>
</evidence>
<keyword evidence="3" id="KW-0732">Signal</keyword>
<dbReference type="STRING" id="1817772.A2527_09620"/>